<feature type="non-terminal residue" evidence="8">
    <location>
        <position position="1"/>
    </location>
</feature>
<feature type="region of interest" description="Disordered" evidence="6">
    <location>
        <begin position="564"/>
        <end position="624"/>
    </location>
</feature>
<protein>
    <submittedName>
        <fullName evidence="8">AP2 domain transcription factor AP2XI-4</fullName>
    </submittedName>
</protein>
<proteinExistence type="predicted"/>
<feature type="region of interest" description="Disordered" evidence="6">
    <location>
        <begin position="326"/>
        <end position="346"/>
    </location>
</feature>
<dbReference type="Proteomes" id="UP000823046">
    <property type="component" value="Unassembled WGS sequence"/>
</dbReference>
<evidence type="ECO:0000313" key="8">
    <source>
        <dbReference type="EMBL" id="KAF8819277.1"/>
    </source>
</evidence>
<reference evidence="8 9" key="1">
    <citation type="journal article" date="2020" name="bioRxiv">
        <title>Metabolic contributions of an alphaproteobacterial endosymbiont in the apicomplexan Cardiosporidium cionae.</title>
        <authorList>
            <person name="Hunter E.S."/>
            <person name="Paight C.J."/>
            <person name="Lane C.E."/>
        </authorList>
    </citation>
    <scope>NUCLEOTIDE SEQUENCE [LARGE SCALE GENOMIC DNA]</scope>
    <source>
        <strain evidence="8">ESH_2018</strain>
    </source>
</reference>
<evidence type="ECO:0000259" key="7">
    <source>
        <dbReference type="Pfam" id="PF00847"/>
    </source>
</evidence>
<name>A0ABQ7J5M2_9APIC</name>
<dbReference type="Pfam" id="PF00847">
    <property type="entry name" value="AP2"/>
    <property type="match status" value="1"/>
</dbReference>
<keyword evidence="2" id="KW-0805">Transcription regulation</keyword>
<feature type="compositionally biased region" description="Basic residues" evidence="6">
    <location>
        <begin position="417"/>
        <end position="431"/>
    </location>
</feature>
<feature type="compositionally biased region" description="Polar residues" evidence="6">
    <location>
        <begin position="590"/>
        <end position="623"/>
    </location>
</feature>
<dbReference type="InterPro" id="IPR001471">
    <property type="entry name" value="AP2/ERF_dom"/>
</dbReference>
<dbReference type="Gene3D" id="1.20.5.2050">
    <property type="match status" value="1"/>
</dbReference>
<organism evidence="8 9">
    <name type="scientific">Cardiosporidium cionae</name>
    <dbReference type="NCBI Taxonomy" id="476202"/>
    <lineage>
        <taxon>Eukaryota</taxon>
        <taxon>Sar</taxon>
        <taxon>Alveolata</taxon>
        <taxon>Apicomplexa</taxon>
        <taxon>Aconoidasida</taxon>
        <taxon>Nephromycida</taxon>
        <taxon>Cardiosporidium</taxon>
    </lineage>
</organism>
<evidence type="ECO:0000256" key="6">
    <source>
        <dbReference type="SAM" id="MobiDB-lite"/>
    </source>
</evidence>
<feature type="region of interest" description="Disordered" evidence="6">
    <location>
        <begin position="377"/>
        <end position="435"/>
    </location>
</feature>
<accession>A0ABQ7J5M2</accession>
<comment type="subcellular location">
    <subcellularLocation>
        <location evidence="1">Nucleus</location>
    </subcellularLocation>
</comment>
<evidence type="ECO:0000256" key="5">
    <source>
        <dbReference type="ARBA" id="ARBA00023242"/>
    </source>
</evidence>
<keyword evidence="9" id="KW-1185">Reference proteome</keyword>
<feature type="domain" description="AP2/ERF" evidence="7">
    <location>
        <begin position="495"/>
        <end position="542"/>
    </location>
</feature>
<keyword evidence="5" id="KW-0539">Nucleus</keyword>
<evidence type="ECO:0000256" key="1">
    <source>
        <dbReference type="ARBA" id="ARBA00004123"/>
    </source>
</evidence>
<evidence type="ECO:0000256" key="4">
    <source>
        <dbReference type="ARBA" id="ARBA00023163"/>
    </source>
</evidence>
<feature type="region of interest" description="Disordered" evidence="6">
    <location>
        <begin position="1"/>
        <end position="25"/>
    </location>
</feature>
<keyword evidence="3" id="KW-0238">DNA-binding</keyword>
<dbReference type="EMBL" id="JADAQX010000845">
    <property type="protein sequence ID" value="KAF8819277.1"/>
    <property type="molecule type" value="Genomic_DNA"/>
</dbReference>
<evidence type="ECO:0000256" key="2">
    <source>
        <dbReference type="ARBA" id="ARBA00023015"/>
    </source>
</evidence>
<sequence>GELLLSQKKEDKEILSDDESDAPSTVPLEDGVSLQYISAYPAVQSMFHSSLVSFSKAHSEVFPSSALSTDAYPFVCTHLPSLNDSASTALRCNPILLQLFPSLYTRASAHIPCTLRIGSAVEIYKDPPSLDSLDKKQEASHHFSPFMNLVDAFCGDPWERDTSSGIDALLLTGEPPLQLDINCLSLERMSEEEIFSAIRAFPGPPVSGFGGSHLDWLLGQQQLDITPRTRGINGTGYCSGNLFIQELQKMRLQQSNYWTESSAHAAAYVQKSSLGYLLQDFDLRREHSASPQIAPRLHLDESLLRGRDASLLSRYLPSGRGGFVNATNERNSLPGSPLVEGRNGKHSGERVSHFLLEDRRNPHSAERGSFPIFTQRGRSWRGRSGRRPSLSGRGGRGKAAPLCSKSLRGAIPCRPTKLPKGRRRRGGRGIKRSVPSLHPMTTRVLPIKVESATTKRTVAPSDPPESSEIIPKKEFPMYRTNFSQEESSGGGGLPTGVYFDASRQLWRCQWRENGRFKTKGFSLAHYDSLVEALRAAINFRCHVGGIDIRNEWFEPSFALQYASKGNPRRRGMHGGLHKRSRTPAERPERQQSCSETVTSQDPPLSINENRTTLQSGGRNSNDASHLRANTVEGDISPLSQGLSSVVRTTGCILDSLDADTARVGALMSEAEEIPTQGSGNSSSPE</sequence>
<comment type="caution">
    <text evidence="8">The sequence shown here is derived from an EMBL/GenBank/DDBJ whole genome shotgun (WGS) entry which is preliminary data.</text>
</comment>
<keyword evidence="4" id="KW-0804">Transcription</keyword>
<feature type="compositionally biased region" description="Basic residues" evidence="6">
    <location>
        <begin position="566"/>
        <end position="581"/>
    </location>
</feature>
<evidence type="ECO:0000313" key="9">
    <source>
        <dbReference type="Proteomes" id="UP000823046"/>
    </source>
</evidence>
<gene>
    <name evidence="8" type="primary">AP2XI4</name>
    <name evidence="8" type="ORF">IE077_001272</name>
</gene>
<evidence type="ECO:0000256" key="3">
    <source>
        <dbReference type="ARBA" id="ARBA00023125"/>
    </source>
</evidence>